<proteinExistence type="predicted"/>
<dbReference type="Proteomes" id="UP000681967">
    <property type="component" value="Unassembled WGS sequence"/>
</dbReference>
<evidence type="ECO:0000313" key="4">
    <source>
        <dbReference type="EMBL" id="CAF4976555.1"/>
    </source>
</evidence>
<dbReference type="Proteomes" id="UP000681720">
    <property type="component" value="Unassembled WGS sequence"/>
</dbReference>
<evidence type="ECO:0000313" key="2">
    <source>
        <dbReference type="EMBL" id="CAF4463513.1"/>
    </source>
</evidence>
<organism evidence="3 5">
    <name type="scientific">Rotaria magnacalcarata</name>
    <dbReference type="NCBI Taxonomy" id="392030"/>
    <lineage>
        <taxon>Eukaryota</taxon>
        <taxon>Metazoa</taxon>
        <taxon>Spiralia</taxon>
        <taxon>Gnathifera</taxon>
        <taxon>Rotifera</taxon>
        <taxon>Eurotatoria</taxon>
        <taxon>Bdelloidea</taxon>
        <taxon>Philodinida</taxon>
        <taxon>Philodinidae</taxon>
        <taxon>Rotaria</taxon>
    </lineage>
</organism>
<evidence type="ECO:0000313" key="3">
    <source>
        <dbReference type="EMBL" id="CAF4597993.1"/>
    </source>
</evidence>
<dbReference type="EMBL" id="CAJOBJ010198625">
    <property type="protein sequence ID" value="CAF4976555.1"/>
    <property type="molecule type" value="Genomic_DNA"/>
</dbReference>
<feature type="compositionally biased region" description="Basic and acidic residues" evidence="1">
    <location>
        <begin position="1"/>
        <end position="13"/>
    </location>
</feature>
<evidence type="ECO:0000313" key="5">
    <source>
        <dbReference type="Proteomes" id="UP000681967"/>
    </source>
</evidence>
<gene>
    <name evidence="2" type="ORF">BYL167_LOCUS34314</name>
    <name evidence="3" type="ORF">BYL167_LOCUS39999</name>
    <name evidence="4" type="ORF">GIL414_LOCUS55758</name>
</gene>
<evidence type="ECO:0000256" key="1">
    <source>
        <dbReference type="SAM" id="MobiDB-lite"/>
    </source>
</evidence>
<feature type="compositionally biased region" description="Basic residues" evidence="1">
    <location>
        <begin position="14"/>
        <end position="28"/>
    </location>
</feature>
<accession>A0A8S2Z5B8</accession>
<feature type="non-terminal residue" evidence="3">
    <location>
        <position position="56"/>
    </location>
</feature>
<dbReference type="AlphaFoldDB" id="A0A8S2Z5B8"/>
<protein>
    <submittedName>
        <fullName evidence="3">Uncharacterized protein</fullName>
    </submittedName>
</protein>
<comment type="caution">
    <text evidence="3">The sequence shown here is derived from an EMBL/GenBank/DDBJ whole genome shotgun (WGS) entry which is preliminary data.</text>
</comment>
<dbReference type="EMBL" id="CAJOBH010097838">
    <property type="protein sequence ID" value="CAF4597993.1"/>
    <property type="molecule type" value="Genomic_DNA"/>
</dbReference>
<dbReference type="EMBL" id="CAJOBH010069167">
    <property type="protein sequence ID" value="CAF4463513.1"/>
    <property type="molecule type" value="Genomic_DNA"/>
</dbReference>
<feature type="compositionally biased region" description="Polar residues" evidence="1">
    <location>
        <begin position="36"/>
        <end position="56"/>
    </location>
</feature>
<feature type="region of interest" description="Disordered" evidence="1">
    <location>
        <begin position="1"/>
        <end position="56"/>
    </location>
</feature>
<reference evidence="3" key="1">
    <citation type="submission" date="2021-02" db="EMBL/GenBank/DDBJ databases">
        <authorList>
            <person name="Nowell W R."/>
        </authorList>
    </citation>
    <scope>NUCLEOTIDE SEQUENCE</scope>
</reference>
<sequence>MLATEKENHFDSRSRRRQSSTRSQRKKSSSLLLIEQQPSNHVHHIQTQQVRFNRNP</sequence>
<name>A0A8S2Z5B8_9BILA</name>